<feature type="domain" description="Tc toxin complex TcA C-terminal TcB-binding" evidence="1">
    <location>
        <begin position="714"/>
        <end position="985"/>
    </location>
</feature>
<gene>
    <name evidence="2" type="ORF">BG844_26635</name>
</gene>
<protein>
    <recommendedName>
        <fullName evidence="1">Tc toxin complex TcA C-terminal TcB-binding domain-containing protein</fullName>
    </recommendedName>
</protein>
<sequence length="1137" mass="121392">MTIASATLLYSAHPTIARAEAVLTAGSPRTGVLDEIRAETDRAHAFVLAGNYQAAVPVYQAVRNRIFRLLAPGGPRGIGDRYAAPHDLAHLKEMVRASATLLADLVPGIPDPPVIQAELDPGSVREFAEGARAVPQAGTDKTRRFADVAALGQFAFDNGDYETAVKHLTAAAELAGDDRSARAGLLLNAGAAYVQLGSLDRAERMLGSALEGFQGARDELGAAQAAHNLAVVSAARGDVAKADGAFKETDERSRVAAGTAGIALDVVRSLGRAGNGRNTGPSMVAERVAGELDRKATSVDVQQTLGQGAQLIVRDPLVATAWSSRALGGTIERADRSVTYSAGVLIGAEIRTVSWQKAKTPTVESLLSAGYESRLAAKSHADLRAVVLTGADLSVQLAHLFYYVIPVGLAEAYAGLGDWAAARTWLYRAADYPYLNAELEAPALWLRIAQTHLGEGDALYKADEFAKALAAYGGIVATDGTSGDAAVFTHAALTATGALVTTLLADPAALPDGLDAGLGAVALDIAARVRQLVANLDWFGVPAAFVPPFTFDYLQNAARFLGQQAQAAERDYIQFMERYDSGKLTRLQLHQAAAASAADEAVAKQQAVAAQAEVTLANTAQLLANTRKANADAARSAYHTMANEQIRLETEMAWYGSQNSWELNNPIPGDGRDIHEVIAADRNRLGQISRDYELLRMQQTANELGIAATQAGNQVALSQARAQAAVLSSQAATLRRQQAQQLAAAFESSALTPEVWRALADFMQQQAQRYLYWATRVARLMERAYEFDFDATVDRIRLDYSAGAAAGMLGSDQLLADIDYFTYDRITRTTHKMLRASHRVSLAEQFPFAFATGFRRTGEIQFNTLLSDLERSYPGSFNHRVQSVEVTLIGLVPSGGLRGTLTNSGVSQYRSLSGDTKWRLQDIDTMLLSAYTRNDAMMFRPRPELLGVFEGVGMASGWTLRFPPEINDVDFRFIVDVQVTFHYEAQFDRALAADVAARPLPAEALRATTSFSLGNDFPDRFYLWQHSGTATVTIGPEHLPHQNLDPRVRSVSVQLLGAGTNPPPVPLTITAPGGAGAAVTPDAAGRVPSGDPALAALAAAPVGGQWVLATTAGPGDRAGVENILLFIEYDFTPRGAA</sequence>
<name>A0A1K0FEX4_9ACTN</name>
<dbReference type="InterPro" id="IPR040840">
    <property type="entry name" value="TcA_TcB_BD"/>
</dbReference>
<dbReference type="Gene3D" id="1.25.40.10">
    <property type="entry name" value="Tetratricopeptide repeat domain"/>
    <property type="match status" value="1"/>
</dbReference>
<dbReference type="InterPro" id="IPR011990">
    <property type="entry name" value="TPR-like_helical_dom_sf"/>
</dbReference>
<dbReference type="Pfam" id="PF18276">
    <property type="entry name" value="TcA_TcB_BD"/>
    <property type="match status" value="1"/>
</dbReference>
<dbReference type="SUPFAM" id="SSF48452">
    <property type="entry name" value="TPR-like"/>
    <property type="match status" value="1"/>
</dbReference>
<comment type="caution">
    <text evidence="2">The sequence shown here is derived from an EMBL/GenBank/DDBJ whole genome shotgun (WGS) entry which is preliminary data.</text>
</comment>
<dbReference type="Proteomes" id="UP000182486">
    <property type="component" value="Unassembled WGS sequence"/>
</dbReference>
<reference evidence="2 3" key="1">
    <citation type="submission" date="2016-09" db="EMBL/GenBank/DDBJ databases">
        <title>Couchioplanes caeruleus draft genome sequence.</title>
        <authorList>
            <person name="Sheehan J."/>
            <person name="Caffrey P."/>
        </authorList>
    </citation>
    <scope>NUCLEOTIDE SEQUENCE [LARGE SCALE GENOMIC DNA]</scope>
    <source>
        <strain evidence="2 3">DSM 43634</strain>
    </source>
</reference>
<proteinExistence type="predicted"/>
<accession>A0A1K0FEX4</accession>
<dbReference type="RefSeq" id="WP_071808102.1">
    <property type="nucleotide sequence ID" value="NZ_MEIA01000348.1"/>
</dbReference>
<keyword evidence="3" id="KW-1185">Reference proteome</keyword>
<dbReference type="AlphaFoldDB" id="A0A1K0FEX4"/>
<dbReference type="EMBL" id="MEIA01000348">
    <property type="protein sequence ID" value="OJF11385.1"/>
    <property type="molecule type" value="Genomic_DNA"/>
</dbReference>
<evidence type="ECO:0000259" key="1">
    <source>
        <dbReference type="Pfam" id="PF18276"/>
    </source>
</evidence>
<evidence type="ECO:0000313" key="3">
    <source>
        <dbReference type="Proteomes" id="UP000182486"/>
    </source>
</evidence>
<organism evidence="2 3">
    <name type="scientific">Couchioplanes caeruleus subsp. caeruleus</name>
    <dbReference type="NCBI Taxonomy" id="56427"/>
    <lineage>
        <taxon>Bacteria</taxon>
        <taxon>Bacillati</taxon>
        <taxon>Actinomycetota</taxon>
        <taxon>Actinomycetes</taxon>
        <taxon>Micromonosporales</taxon>
        <taxon>Micromonosporaceae</taxon>
        <taxon>Couchioplanes</taxon>
    </lineage>
</organism>
<evidence type="ECO:0000313" key="2">
    <source>
        <dbReference type="EMBL" id="OJF11385.1"/>
    </source>
</evidence>